<feature type="transmembrane region" description="Helical" evidence="12">
    <location>
        <begin position="880"/>
        <end position="899"/>
    </location>
</feature>
<dbReference type="PANTHER" id="PTHR43394:SF11">
    <property type="entry name" value="ATP-BINDING CASSETTE TRANSPORTER"/>
    <property type="match status" value="1"/>
</dbReference>
<sequence length="1305" mass="139547">MAAEKANEPKANPLCLDEHELDCLSRQVEMPKSDSGYTQIFRYANTVDGLIMALSAVAAAGAGATMPLMTVILGSLVGNFSDLTSKANSEAFAHHVNHLILYFIYIAVSTLVLTSSFVFGFTWTGERITKRLRSAYFEALLRQNMAFLDGLGAGEAASRITADLNVVQDGVSQKVGLAISGLAAFAAGMAIAYVRSWRLALVMTSLPVAVTAWMIDVGTSMKKAQLASTDLYASTATFAEEAISSLRNVAAYGLQTRFVQRYELSLAPAAQADARAKAMMGLFIGGMMGAMLSAFALACWAGSRFMDAGDIDTAQVVTVLFASMIAGVSFGQVAPHLQAFGAAGAAANRIFGTIERRPPAGLPSKSGESLWPDKLLGHIQFCDIKLVYPSRPDQLIMDNFTLDIPAGKTTAIVGPSGTGKSSILYLLQRFYLPLHGGMYIDGNDIHDIDVKWLRSNMRVVNQEPFLFNTTIVENILLGLNLKRYVFVALYLLDEVCSVLIIRTKADSKTKLTMAESAARGANAHEFIGQLPQGYQTVVGDNGGRLSGGQRQRVAIARALISDPKILLLDEATAALDAKSESLVQEALDKSSSDRTTIVISHRLSTVRSADKIVVMDHGRIIEQGSHEQLLAKQRAYASLVTAQTLKRESDNSHSDDTDSETQHRKSVDNDPDKGRVGVSRGGQQAEPPTQASTLSLVLFLLRLNHPEKGYLVAGMAASVFAGLAYPLTAIFFGNMVLALRDPSMTLGGHGLGFWAGMQWLTAWVVLVAYVGQGTAFAHASSRLISRARAVAFAAILRQDAAFFFFDAAAAAATAPTGSNHKNSNNNNNYNDAGALTAFLAQQASQLNGLSGTILGASLTSVFAVLGGFVVATAFGWKLGLVAASTMPLIFTTGYARFRLLADLEKKSLRDGQAAGVVSEAVRGIRTVAALGLEDVVAGRYRAQLGDDMRSGTAHNALLSLLYGASQSVVIFCTALIFWYGGARLLPAGEYTVQRFLVCFVATTYSAQSAGGIFSHAPDVAGAQDAAARLKTLTETVPEIDVEDTRGDSAEALVGDVAARNVDFAYPSSDGAEHHRALRHVSLVAKTGRFVALVGASGSGKSSVLNLIERLYNPSSGQVLADEKDIRRYQLQSYRKNLAIVEQDSVLYSGTIRDNIISDGDFDDVEIEKACRDANIWDFVEAPSIKASLPNGLDTTIGPRGTQASGGQKQRLALARALLRKPKILLLDEATSALDAHSEAVVQEALSAAATGRTTIAVAHRISSIAGADCIYVFEQGRVVEQGTHAQLMARKGRYWEYVGMQKLTM</sequence>
<dbReference type="PANTHER" id="PTHR43394">
    <property type="entry name" value="ATP-DEPENDENT PERMEASE MDL1, MITOCHONDRIAL"/>
    <property type="match status" value="1"/>
</dbReference>
<dbReference type="GO" id="GO:0090374">
    <property type="term" value="P:oligopeptide export from mitochondrion"/>
    <property type="evidence" value="ECO:0007669"/>
    <property type="project" value="TreeGrafter"/>
</dbReference>
<comment type="subcellular location">
    <subcellularLocation>
        <location evidence="1">Membrane</location>
        <topology evidence="1">Multi-pass membrane protein</topology>
    </subcellularLocation>
</comment>
<dbReference type="Proteomes" id="UP001163105">
    <property type="component" value="Unassembled WGS sequence"/>
</dbReference>
<dbReference type="SUPFAM" id="SSF90123">
    <property type="entry name" value="ABC transporter transmembrane region"/>
    <property type="match status" value="2"/>
</dbReference>
<dbReference type="GO" id="GO:0005524">
    <property type="term" value="F:ATP binding"/>
    <property type="evidence" value="ECO:0007669"/>
    <property type="project" value="UniProtKB-KW"/>
</dbReference>
<dbReference type="InterPro" id="IPR011527">
    <property type="entry name" value="ABC1_TM_dom"/>
</dbReference>
<feature type="region of interest" description="Disordered" evidence="11">
    <location>
        <begin position="643"/>
        <end position="689"/>
    </location>
</feature>
<dbReference type="Pfam" id="PF00005">
    <property type="entry name" value="ABC_tran"/>
    <property type="match status" value="2"/>
</dbReference>
<evidence type="ECO:0000256" key="7">
    <source>
        <dbReference type="ARBA" id="ARBA00022840"/>
    </source>
</evidence>
<evidence type="ECO:0000256" key="8">
    <source>
        <dbReference type="ARBA" id="ARBA00022989"/>
    </source>
</evidence>
<feature type="transmembrane region" description="Helical" evidence="12">
    <location>
        <begin position="853"/>
        <end position="874"/>
    </location>
</feature>
<reference evidence="15" key="1">
    <citation type="submission" date="2023-01" db="EMBL/GenBank/DDBJ databases">
        <title>The growth and conidiation of Purpureocillium lavendulum are regulated by nitrogen source and histone H3K14 acetylation.</title>
        <authorList>
            <person name="Tang P."/>
            <person name="Han J."/>
            <person name="Zhang C."/>
            <person name="Tang P."/>
            <person name="Qi F."/>
            <person name="Zhang K."/>
            <person name="Liang L."/>
        </authorList>
    </citation>
    <scope>NUCLEOTIDE SEQUENCE</scope>
    <source>
        <strain evidence="15">YMF1.00683</strain>
    </source>
</reference>
<dbReference type="SMART" id="SM00382">
    <property type="entry name" value="AAA"/>
    <property type="match status" value="2"/>
</dbReference>
<dbReference type="InterPro" id="IPR003439">
    <property type="entry name" value="ABC_transporter-like_ATP-bd"/>
</dbReference>
<gene>
    <name evidence="15" type="primary">ABCB1</name>
    <name evidence="15" type="ORF">O9K51_05493</name>
</gene>
<feature type="transmembrane region" description="Helical" evidence="12">
    <location>
        <begin position="175"/>
        <end position="193"/>
    </location>
</feature>
<dbReference type="CDD" id="cd18578">
    <property type="entry name" value="ABC_6TM_Pgp_ABCB1_D2_like"/>
    <property type="match status" value="1"/>
</dbReference>
<feature type="transmembrane region" description="Helical" evidence="12">
    <location>
        <begin position="100"/>
        <end position="123"/>
    </location>
</feature>
<keyword evidence="4 12" id="KW-0812">Transmembrane</keyword>
<evidence type="ECO:0000256" key="10">
    <source>
        <dbReference type="ARBA" id="ARBA00023180"/>
    </source>
</evidence>
<feature type="domain" description="ABC transmembrane type-1" evidence="14">
    <location>
        <begin position="53"/>
        <end position="342"/>
    </location>
</feature>
<keyword evidence="5" id="KW-0677">Repeat</keyword>
<keyword evidence="6" id="KW-0547">Nucleotide-binding</keyword>
<dbReference type="InterPro" id="IPR027417">
    <property type="entry name" value="P-loop_NTPase"/>
</dbReference>
<keyword evidence="9 12" id="KW-0472">Membrane</keyword>
<evidence type="ECO:0000313" key="15">
    <source>
        <dbReference type="EMBL" id="KAJ6441942.1"/>
    </source>
</evidence>
<evidence type="ECO:0000256" key="12">
    <source>
        <dbReference type="SAM" id="Phobius"/>
    </source>
</evidence>
<accession>A0AB34FRL2</accession>
<dbReference type="Gene3D" id="3.40.50.300">
    <property type="entry name" value="P-loop containing nucleotide triphosphate hydrolases"/>
    <property type="match status" value="2"/>
</dbReference>
<evidence type="ECO:0000259" key="14">
    <source>
        <dbReference type="PROSITE" id="PS50929"/>
    </source>
</evidence>
<name>A0AB34FRL2_9HYPO</name>
<evidence type="ECO:0000256" key="1">
    <source>
        <dbReference type="ARBA" id="ARBA00004141"/>
    </source>
</evidence>
<dbReference type="InterPro" id="IPR003593">
    <property type="entry name" value="AAA+_ATPase"/>
</dbReference>
<keyword evidence="8 12" id="KW-1133">Transmembrane helix</keyword>
<dbReference type="GO" id="GO:0005743">
    <property type="term" value="C:mitochondrial inner membrane"/>
    <property type="evidence" value="ECO:0007669"/>
    <property type="project" value="TreeGrafter"/>
</dbReference>
<feature type="domain" description="ABC transmembrane type-1" evidence="14">
    <location>
        <begin position="712"/>
        <end position="1021"/>
    </location>
</feature>
<feature type="domain" description="ABC transporter" evidence="13">
    <location>
        <begin position="379"/>
        <end position="642"/>
    </location>
</feature>
<feature type="transmembrane region" description="Helical" evidence="12">
    <location>
        <begin position="957"/>
        <end position="979"/>
    </location>
</feature>
<feature type="transmembrane region" description="Helical" evidence="12">
    <location>
        <begin position="282"/>
        <end position="303"/>
    </location>
</feature>
<dbReference type="InterPro" id="IPR039421">
    <property type="entry name" value="Type_1_exporter"/>
</dbReference>
<dbReference type="PROSITE" id="PS00211">
    <property type="entry name" value="ABC_TRANSPORTER_1"/>
    <property type="match status" value="1"/>
</dbReference>
<dbReference type="EMBL" id="JAQHRD010000004">
    <property type="protein sequence ID" value="KAJ6441942.1"/>
    <property type="molecule type" value="Genomic_DNA"/>
</dbReference>
<dbReference type="Pfam" id="PF00664">
    <property type="entry name" value="ABC_membrane"/>
    <property type="match status" value="3"/>
</dbReference>
<feature type="transmembrane region" description="Helical" evidence="12">
    <location>
        <begin position="759"/>
        <end position="779"/>
    </location>
</feature>
<organism evidence="15 16">
    <name type="scientific">Purpureocillium lavendulum</name>
    <dbReference type="NCBI Taxonomy" id="1247861"/>
    <lineage>
        <taxon>Eukaryota</taxon>
        <taxon>Fungi</taxon>
        <taxon>Dikarya</taxon>
        <taxon>Ascomycota</taxon>
        <taxon>Pezizomycotina</taxon>
        <taxon>Sordariomycetes</taxon>
        <taxon>Hypocreomycetidae</taxon>
        <taxon>Hypocreales</taxon>
        <taxon>Ophiocordycipitaceae</taxon>
        <taxon>Purpureocillium</taxon>
    </lineage>
</organism>
<dbReference type="CDD" id="cd18577">
    <property type="entry name" value="ABC_6TM_Pgp_ABCB1_D1_like"/>
    <property type="match status" value="1"/>
</dbReference>
<dbReference type="InterPro" id="IPR017871">
    <property type="entry name" value="ABC_transporter-like_CS"/>
</dbReference>
<dbReference type="FunFam" id="3.40.50.300:FF:000240">
    <property type="entry name" value="ABC transporter B family member 20"/>
    <property type="match status" value="1"/>
</dbReference>
<dbReference type="SUPFAM" id="SSF52540">
    <property type="entry name" value="P-loop containing nucleoside triphosphate hydrolases"/>
    <property type="match status" value="2"/>
</dbReference>
<keyword evidence="16" id="KW-1185">Reference proteome</keyword>
<evidence type="ECO:0000256" key="9">
    <source>
        <dbReference type="ARBA" id="ARBA00023136"/>
    </source>
</evidence>
<feature type="transmembrane region" description="Helical" evidence="12">
    <location>
        <begin position="710"/>
        <end position="739"/>
    </location>
</feature>
<evidence type="ECO:0000256" key="2">
    <source>
        <dbReference type="ARBA" id="ARBA00007577"/>
    </source>
</evidence>
<dbReference type="PROSITE" id="PS50929">
    <property type="entry name" value="ABC_TM1F"/>
    <property type="match status" value="2"/>
</dbReference>
<evidence type="ECO:0000256" key="5">
    <source>
        <dbReference type="ARBA" id="ARBA00022737"/>
    </source>
</evidence>
<dbReference type="GO" id="GO:0015421">
    <property type="term" value="F:ABC-type oligopeptide transporter activity"/>
    <property type="evidence" value="ECO:0007669"/>
    <property type="project" value="TreeGrafter"/>
</dbReference>
<protein>
    <submittedName>
        <fullName evidence="15">Multidrug resistance protein 3</fullName>
    </submittedName>
</protein>
<comment type="caution">
    <text evidence="15">The sequence shown here is derived from an EMBL/GenBank/DDBJ whole genome shotgun (WGS) entry which is preliminary data.</text>
</comment>
<feature type="transmembrane region" description="Helical" evidence="12">
    <location>
        <begin position="199"/>
        <end position="215"/>
    </location>
</feature>
<evidence type="ECO:0000313" key="16">
    <source>
        <dbReference type="Proteomes" id="UP001163105"/>
    </source>
</evidence>
<keyword evidence="10" id="KW-0325">Glycoprotein</keyword>
<evidence type="ECO:0000256" key="3">
    <source>
        <dbReference type="ARBA" id="ARBA00022448"/>
    </source>
</evidence>
<evidence type="ECO:0000256" key="11">
    <source>
        <dbReference type="SAM" id="MobiDB-lite"/>
    </source>
</evidence>
<feature type="transmembrane region" description="Helical" evidence="12">
    <location>
        <begin position="50"/>
        <end position="80"/>
    </location>
</feature>
<feature type="compositionally biased region" description="Basic and acidic residues" evidence="11">
    <location>
        <begin position="645"/>
        <end position="675"/>
    </location>
</feature>
<dbReference type="GO" id="GO:0016887">
    <property type="term" value="F:ATP hydrolysis activity"/>
    <property type="evidence" value="ECO:0007669"/>
    <property type="project" value="InterPro"/>
</dbReference>
<feature type="domain" description="ABC transporter" evidence="13">
    <location>
        <begin position="1056"/>
        <end position="1300"/>
    </location>
</feature>
<evidence type="ECO:0000256" key="6">
    <source>
        <dbReference type="ARBA" id="ARBA00022741"/>
    </source>
</evidence>
<dbReference type="FunFam" id="3.40.50.300:FF:000913">
    <property type="entry name" value="ABC multidrug transporter SitT"/>
    <property type="match status" value="1"/>
</dbReference>
<feature type="transmembrane region" description="Helical" evidence="12">
    <location>
        <begin position="315"/>
        <end position="334"/>
    </location>
</feature>
<proteinExistence type="inferred from homology"/>
<keyword evidence="7" id="KW-0067">ATP-binding</keyword>
<dbReference type="Gene3D" id="1.20.1560.10">
    <property type="entry name" value="ABC transporter type 1, transmembrane domain"/>
    <property type="match status" value="1"/>
</dbReference>
<evidence type="ECO:0000256" key="4">
    <source>
        <dbReference type="ARBA" id="ARBA00022692"/>
    </source>
</evidence>
<comment type="similarity">
    <text evidence="2">Belongs to the ABC transporter superfamily. ABCB family. Multidrug resistance exporter (TC 3.A.1.201) subfamily.</text>
</comment>
<keyword evidence="3" id="KW-0813">Transport</keyword>
<evidence type="ECO:0000259" key="13">
    <source>
        <dbReference type="PROSITE" id="PS50893"/>
    </source>
</evidence>
<dbReference type="InterPro" id="IPR036640">
    <property type="entry name" value="ABC1_TM_sf"/>
</dbReference>
<dbReference type="PROSITE" id="PS50893">
    <property type="entry name" value="ABC_TRANSPORTER_2"/>
    <property type="match status" value="2"/>
</dbReference>